<reference evidence="1 2" key="1">
    <citation type="submission" date="2018-06" db="EMBL/GenBank/DDBJ databases">
        <title>Comparative genomics reveals the genomic features of Rhizophagus irregularis, R. cerebriforme, R. diaphanum and Gigaspora rosea, and their symbiotic lifestyle signature.</title>
        <authorList>
            <person name="Morin E."/>
            <person name="San Clemente H."/>
            <person name="Chen E.C.H."/>
            <person name="De La Providencia I."/>
            <person name="Hainaut M."/>
            <person name="Kuo A."/>
            <person name="Kohler A."/>
            <person name="Murat C."/>
            <person name="Tang N."/>
            <person name="Roy S."/>
            <person name="Loubradou J."/>
            <person name="Henrissat B."/>
            <person name="Grigoriev I.V."/>
            <person name="Corradi N."/>
            <person name="Roux C."/>
            <person name="Martin F.M."/>
        </authorList>
    </citation>
    <scope>NUCLEOTIDE SEQUENCE [LARGE SCALE GENOMIC DNA]</scope>
    <source>
        <strain evidence="1 2">DAOM 227022</strain>
    </source>
</reference>
<dbReference type="Proteomes" id="UP000265703">
    <property type="component" value="Unassembled WGS sequence"/>
</dbReference>
<sequence>MQLIEYLKGLCFLFVFFIQRQYKIFFTFVHSLTRRKNKNVWGKRILLIKLILR</sequence>
<gene>
    <name evidence="1" type="ORF">C1645_784667</name>
</gene>
<comment type="caution">
    <text evidence="1">The sequence shown here is derived from an EMBL/GenBank/DDBJ whole genome shotgun (WGS) entry which is preliminary data.</text>
</comment>
<keyword evidence="2" id="KW-1185">Reference proteome</keyword>
<dbReference type="AlphaFoldDB" id="A0A397SD20"/>
<proteinExistence type="predicted"/>
<protein>
    <submittedName>
        <fullName evidence="1">Uncharacterized protein</fullName>
    </submittedName>
</protein>
<dbReference type="EMBL" id="QKYT01000512">
    <property type="protein sequence ID" value="RIA84180.1"/>
    <property type="molecule type" value="Genomic_DNA"/>
</dbReference>
<evidence type="ECO:0000313" key="2">
    <source>
        <dbReference type="Proteomes" id="UP000265703"/>
    </source>
</evidence>
<name>A0A397SD20_9GLOM</name>
<organism evidence="1 2">
    <name type="scientific">Glomus cerebriforme</name>
    <dbReference type="NCBI Taxonomy" id="658196"/>
    <lineage>
        <taxon>Eukaryota</taxon>
        <taxon>Fungi</taxon>
        <taxon>Fungi incertae sedis</taxon>
        <taxon>Mucoromycota</taxon>
        <taxon>Glomeromycotina</taxon>
        <taxon>Glomeromycetes</taxon>
        <taxon>Glomerales</taxon>
        <taxon>Glomeraceae</taxon>
        <taxon>Glomus</taxon>
    </lineage>
</organism>
<evidence type="ECO:0000313" key="1">
    <source>
        <dbReference type="EMBL" id="RIA84180.1"/>
    </source>
</evidence>
<accession>A0A397SD20</accession>